<dbReference type="Gene3D" id="3.40.630.30">
    <property type="match status" value="1"/>
</dbReference>
<reference evidence="3 5" key="2">
    <citation type="submission" date="2018-06" db="EMBL/GenBank/DDBJ databases">
        <authorList>
            <consortium name="Pathogen Informatics"/>
            <person name="Doyle S."/>
        </authorList>
    </citation>
    <scope>NUCLEOTIDE SEQUENCE [LARGE SCALE GENOMIC DNA]</scope>
    <source>
        <strain evidence="3 5">NCTC11212</strain>
    </source>
</reference>
<dbReference type="SUPFAM" id="SSF55729">
    <property type="entry name" value="Acyl-CoA N-acyltransferases (Nat)"/>
    <property type="match status" value="1"/>
</dbReference>
<protein>
    <recommendedName>
        <fullName evidence="1">N-acyl amino acid synthase FeeM catalytic core domain-containing protein</fullName>
    </recommendedName>
</protein>
<evidence type="ECO:0000313" key="3">
    <source>
        <dbReference type="EMBL" id="SQA91814.1"/>
    </source>
</evidence>
<dbReference type="Pfam" id="PF21926">
    <property type="entry name" value="FeeM"/>
    <property type="match status" value="1"/>
</dbReference>
<dbReference type="EMBL" id="FUZE01000026">
    <property type="protein sequence ID" value="SKC06871.1"/>
    <property type="molecule type" value="Genomic_DNA"/>
</dbReference>
<feature type="domain" description="N-acyl amino acid synthase FeeM catalytic core" evidence="1">
    <location>
        <begin position="20"/>
        <end position="145"/>
    </location>
</feature>
<dbReference type="Proteomes" id="UP000190669">
    <property type="component" value="Unassembled WGS sequence"/>
</dbReference>
<dbReference type="Proteomes" id="UP000251937">
    <property type="component" value="Unassembled WGS sequence"/>
</dbReference>
<evidence type="ECO:0000313" key="2">
    <source>
        <dbReference type="EMBL" id="SKC06871.1"/>
    </source>
</evidence>
<sequence>MIHYDNLDRKNLYRLAKFVVEENYSHHEFIQPKQLKNEIDLVFSEEQALQNSKIFIAADSKDEIIGSIRVLRWNFSDLLPIEKIFHISPLSLDTPCKVFHIGRFAIKKGSDKSGFMVFKTLMALAINEVCRNENTFALAECDAKLLKILRLLDIEAKILAKSQYYLGSETIPVLLPYNGLKRFLEKNRNLISDKSSNLHFSVDLNESLQTYTFV</sequence>
<accession>A0AAX2IPN5</accession>
<dbReference type="KEGG" id="cbp:EB354_05065"/>
<reference evidence="2 4" key="1">
    <citation type="submission" date="2017-02" db="EMBL/GenBank/DDBJ databases">
        <authorList>
            <person name="Varghese N."/>
            <person name="Submissions S."/>
        </authorList>
    </citation>
    <scope>NUCLEOTIDE SEQUENCE [LARGE SCALE GENOMIC DNA]</scope>
    <source>
        <strain evidence="2 4">DSM 16775</strain>
    </source>
</reference>
<proteinExistence type="predicted"/>
<evidence type="ECO:0000259" key="1">
    <source>
        <dbReference type="Pfam" id="PF21926"/>
    </source>
</evidence>
<keyword evidence="4" id="KW-1185">Reference proteome</keyword>
<comment type="caution">
    <text evidence="3">The sequence shown here is derived from an EMBL/GenBank/DDBJ whole genome shotgun (WGS) entry which is preliminary data.</text>
</comment>
<gene>
    <name evidence="3" type="ORF">NCTC11212_03451</name>
    <name evidence="2" type="ORF">SAMN05421800_12618</name>
</gene>
<dbReference type="AlphaFoldDB" id="A0AAX2IPN5"/>
<evidence type="ECO:0000313" key="5">
    <source>
        <dbReference type="Proteomes" id="UP000251937"/>
    </source>
</evidence>
<name>A0AAX2IPN5_9FLAO</name>
<dbReference type="InterPro" id="IPR054597">
    <property type="entry name" value="FeeM_cat"/>
</dbReference>
<organism evidence="3 5">
    <name type="scientific">Chryseobacterium balustinum</name>
    <dbReference type="NCBI Taxonomy" id="246"/>
    <lineage>
        <taxon>Bacteria</taxon>
        <taxon>Pseudomonadati</taxon>
        <taxon>Bacteroidota</taxon>
        <taxon>Flavobacteriia</taxon>
        <taxon>Flavobacteriales</taxon>
        <taxon>Weeksellaceae</taxon>
        <taxon>Chryseobacterium group</taxon>
        <taxon>Chryseobacterium</taxon>
    </lineage>
</organism>
<dbReference type="EMBL" id="UAVR01000017">
    <property type="protein sequence ID" value="SQA91814.1"/>
    <property type="molecule type" value="Genomic_DNA"/>
</dbReference>
<dbReference type="InterPro" id="IPR016181">
    <property type="entry name" value="Acyl_CoA_acyltransferase"/>
</dbReference>
<evidence type="ECO:0000313" key="4">
    <source>
        <dbReference type="Proteomes" id="UP000190669"/>
    </source>
</evidence>